<evidence type="ECO:0000256" key="3">
    <source>
        <dbReference type="ARBA" id="ARBA00022449"/>
    </source>
</evidence>
<dbReference type="PROSITE" id="PS51201">
    <property type="entry name" value="RCK_N"/>
    <property type="match status" value="1"/>
</dbReference>
<dbReference type="InterPro" id="IPR006036">
    <property type="entry name" value="K_uptake_TrkA"/>
</dbReference>
<dbReference type="EMBL" id="BMEO01000003">
    <property type="protein sequence ID" value="GGF90426.1"/>
    <property type="molecule type" value="Genomic_DNA"/>
</dbReference>
<feature type="domain" description="RCK N-terminal" evidence="12">
    <location>
        <begin position="404"/>
        <end position="520"/>
    </location>
</feature>
<evidence type="ECO:0000256" key="9">
    <source>
        <dbReference type="ARBA" id="ARBA00023136"/>
    </source>
</evidence>
<keyword evidence="3" id="KW-0050">Antiport</keyword>
<feature type="transmembrane region" description="Helical" evidence="11">
    <location>
        <begin position="365"/>
        <end position="383"/>
    </location>
</feature>
<dbReference type="FunFam" id="3.40.50.720:FF:000036">
    <property type="entry name" value="Glutathione-regulated potassium-efflux system protein KefB"/>
    <property type="match status" value="1"/>
</dbReference>
<dbReference type="InterPro" id="IPR006153">
    <property type="entry name" value="Cation/H_exchanger_TM"/>
</dbReference>
<dbReference type="Pfam" id="PF02254">
    <property type="entry name" value="TrkA_N"/>
    <property type="match status" value="1"/>
</dbReference>
<dbReference type="Pfam" id="PF00999">
    <property type="entry name" value="Na_H_Exchanger"/>
    <property type="match status" value="1"/>
</dbReference>
<evidence type="ECO:0000256" key="6">
    <source>
        <dbReference type="ARBA" id="ARBA00022958"/>
    </source>
</evidence>
<dbReference type="PRINTS" id="PR00335">
    <property type="entry name" value="KUPTAKETRKA"/>
</dbReference>
<dbReference type="InterPro" id="IPR003148">
    <property type="entry name" value="RCK_N"/>
</dbReference>
<dbReference type="Proteomes" id="UP000605253">
    <property type="component" value="Unassembled WGS sequence"/>
</dbReference>
<feature type="compositionally biased region" description="Basic and acidic residues" evidence="10">
    <location>
        <begin position="571"/>
        <end position="583"/>
    </location>
</feature>
<feature type="transmembrane region" description="Helical" evidence="11">
    <location>
        <begin position="92"/>
        <end position="112"/>
    </location>
</feature>
<evidence type="ECO:0000256" key="5">
    <source>
        <dbReference type="ARBA" id="ARBA00022692"/>
    </source>
</evidence>
<dbReference type="GO" id="GO:0012505">
    <property type="term" value="C:endomembrane system"/>
    <property type="evidence" value="ECO:0007669"/>
    <property type="project" value="UniProtKB-SubCell"/>
</dbReference>
<feature type="region of interest" description="Disordered" evidence="10">
    <location>
        <begin position="563"/>
        <end position="583"/>
    </location>
</feature>
<organism evidence="13 14">
    <name type="scientific">Marinicella pacifica</name>
    <dbReference type="NCBI Taxonomy" id="1171543"/>
    <lineage>
        <taxon>Bacteria</taxon>
        <taxon>Pseudomonadati</taxon>
        <taxon>Pseudomonadota</taxon>
        <taxon>Gammaproteobacteria</taxon>
        <taxon>Lysobacterales</taxon>
        <taxon>Marinicellaceae</taxon>
        <taxon>Marinicella</taxon>
    </lineage>
</organism>
<keyword evidence="14" id="KW-1185">Reference proteome</keyword>
<evidence type="ECO:0000256" key="7">
    <source>
        <dbReference type="ARBA" id="ARBA00022989"/>
    </source>
</evidence>
<keyword evidence="9 11" id="KW-0472">Membrane</keyword>
<dbReference type="InterPro" id="IPR036291">
    <property type="entry name" value="NAD(P)-bd_dom_sf"/>
</dbReference>
<keyword evidence="6" id="KW-0630">Potassium</keyword>
<feature type="transmembrane region" description="Helical" evidence="11">
    <location>
        <begin position="188"/>
        <end position="209"/>
    </location>
</feature>
<dbReference type="RefSeq" id="WP_188364532.1">
    <property type="nucleotide sequence ID" value="NZ_BAABJF010000017.1"/>
</dbReference>
<keyword evidence="4" id="KW-0633">Potassium transport</keyword>
<dbReference type="SUPFAM" id="SSF51735">
    <property type="entry name" value="NAD(P)-binding Rossmann-fold domains"/>
    <property type="match status" value="1"/>
</dbReference>
<dbReference type="AlphaFoldDB" id="A0A917CJ90"/>
<evidence type="ECO:0000256" key="10">
    <source>
        <dbReference type="SAM" id="MobiDB-lite"/>
    </source>
</evidence>
<dbReference type="GO" id="GO:0015297">
    <property type="term" value="F:antiporter activity"/>
    <property type="evidence" value="ECO:0007669"/>
    <property type="project" value="UniProtKB-KW"/>
</dbReference>
<reference evidence="13" key="1">
    <citation type="journal article" date="2014" name="Int. J. Syst. Evol. Microbiol.">
        <title>Complete genome sequence of Corynebacterium casei LMG S-19264T (=DSM 44701T), isolated from a smear-ripened cheese.</title>
        <authorList>
            <consortium name="US DOE Joint Genome Institute (JGI-PGF)"/>
            <person name="Walter F."/>
            <person name="Albersmeier A."/>
            <person name="Kalinowski J."/>
            <person name="Ruckert C."/>
        </authorList>
    </citation>
    <scope>NUCLEOTIDE SEQUENCE</scope>
    <source>
        <strain evidence="13">CGMCC 1.12181</strain>
    </source>
</reference>
<evidence type="ECO:0000259" key="12">
    <source>
        <dbReference type="PROSITE" id="PS51201"/>
    </source>
</evidence>
<dbReference type="Gene3D" id="3.40.50.720">
    <property type="entry name" value="NAD(P)-binding Rossmann-like Domain"/>
    <property type="match status" value="1"/>
</dbReference>
<keyword evidence="2" id="KW-0813">Transport</keyword>
<sequence>MPETGSSDLLFWNALALIVAASVFVPVFVKIKFGAVLGYLVAGIAVNLLFSGGFSEHPEELLHFSEFGVVLFLFVIGLELNPATLWDMRKDIFGLGAAQVLFSALVIGLLAYFVGIHWTGSVVIGSGMALSSTAIVMSQLSEKGERRSLHGRKTFGILLFQDIAIVPLLLLVTLLAPTGEDVTLVQSLIDIGFAVVAIVALILIGYYVLDHVFRLLASTGLHEIMTASALGLVIAAALLMDVVGMSNAMGAFLAGVMLSESSYRHEVKANIEPFRGLFLGLFFMAVGLALDLRVVMDNWLLILAIAPGVMLLKTILLYVVSRFFKHDHNTSIRLAFALPQLGEFGFVLFSAAATAGIFADNVSSILIAIVSVTMMMSPLPLLFQNIFINKELQDVLDETFEDTRGNVLIIGFGRFGQMVSQPLFADGYDVTILDNDARRIREARGFGFKVNFGDGTRRDILRAAGAESCEVVIFCTNNPEVTNRSIRALQAINPQAKVFVRSYNRRHSIDLHDMNVTFSIRETFESALILGKQVLIELGVSEEQASDYIEDIRIRDLERLQEQAEGDMESGMERVLRKPVKSD</sequence>
<proteinExistence type="predicted"/>
<dbReference type="PANTHER" id="PTHR46157:SF8">
    <property type="entry name" value="GLUTATHIONE-REGULATED POTASSIUM-EFFLUX SYSTEM PROTEIN"/>
    <property type="match status" value="1"/>
</dbReference>
<feature type="transmembrane region" description="Helical" evidence="11">
    <location>
        <begin position="299"/>
        <end position="320"/>
    </location>
</feature>
<evidence type="ECO:0000256" key="8">
    <source>
        <dbReference type="ARBA" id="ARBA00023065"/>
    </source>
</evidence>
<keyword evidence="5 11" id="KW-0812">Transmembrane</keyword>
<dbReference type="GO" id="GO:1902600">
    <property type="term" value="P:proton transmembrane transport"/>
    <property type="evidence" value="ECO:0007669"/>
    <property type="project" value="InterPro"/>
</dbReference>
<feature type="transmembrane region" description="Helical" evidence="11">
    <location>
        <begin position="36"/>
        <end position="55"/>
    </location>
</feature>
<comment type="caution">
    <text evidence="13">The sequence shown here is derived from an EMBL/GenBank/DDBJ whole genome shotgun (WGS) entry which is preliminary data.</text>
</comment>
<evidence type="ECO:0000313" key="14">
    <source>
        <dbReference type="Proteomes" id="UP000605253"/>
    </source>
</evidence>
<dbReference type="PANTHER" id="PTHR46157">
    <property type="entry name" value="K(+) EFFLUX ANTIPORTER 3, CHLOROPLASTIC"/>
    <property type="match status" value="1"/>
</dbReference>
<evidence type="ECO:0000256" key="2">
    <source>
        <dbReference type="ARBA" id="ARBA00022448"/>
    </source>
</evidence>
<feature type="transmembrane region" description="Helical" evidence="11">
    <location>
        <begin position="275"/>
        <end position="293"/>
    </location>
</feature>
<feature type="transmembrane region" description="Helical" evidence="11">
    <location>
        <begin position="61"/>
        <end position="80"/>
    </location>
</feature>
<feature type="transmembrane region" description="Helical" evidence="11">
    <location>
        <begin position="118"/>
        <end position="137"/>
    </location>
</feature>
<comment type="subcellular location">
    <subcellularLocation>
        <location evidence="1">Endomembrane system</location>
        <topology evidence="1">Multi-pass membrane protein</topology>
    </subcellularLocation>
</comment>
<keyword evidence="8" id="KW-0406">Ion transport</keyword>
<dbReference type="InterPro" id="IPR038770">
    <property type="entry name" value="Na+/solute_symporter_sf"/>
</dbReference>
<evidence type="ECO:0000256" key="1">
    <source>
        <dbReference type="ARBA" id="ARBA00004127"/>
    </source>
</evidence>
<evidence type="ECO:0000256" key="11">
    <source>
        <dbReference type="SAM" id="Phobius"/>
    </source>
</evidence>
<gene>
    <name evidence="13" type="primary">kefB</name>
    <name evidence="13" type="ORF">GCM10011365_09400</name>
</gene>
<accession>A0A917CJ90</accession>
<dbReference type="GO" id="GO:0015079">
    <property type="term" value="F:potassium ion transmembrane transporter activity"/>
    <property type="evidence" value="ECO:0007669"/>
    <property type="project" value="InterPro"/>
</dbReference>
<dbReference type="Gene3D" id="1.20.1530.20">
    <property type="match status" value="1"/>
</dbReference>
<feature type="transmembrane region" description="Helical" evidence="11">
    <location>
        <begin position="157"/>
        <end position="176"/>
    </location>
</feature>
<feature type="transmembrane region" description="Helical" evidence="11">
    <location>
        <begin position="12"/>
        <end position="29"/>
    </location>
</feature>
<reference evidence="13" key="2">
    <citation type="submission" date="2020-09" db="EMBL/GenBank/DDBJ databases">
        <authorList>
            <person name="Sun Q."/>
            <person name="Zhou Y."/>
        </authorList>
    </citation>
    <scope>NUCLEOTIDE SEQUENCE</scope>
    <source>
        <strain evidence="13">CGMCC 1.12181</strain>
    </source>
</reference>
<dbReference type="GO" id="GO:0005886">
    <property type="term" value="C:plasma membrane"/>
    <property type="evidence" value="ECO:0007669"/>
    <property type="project" value="InterPro"/>
</dbReference>
<evidence type="ECO:0000313" key="13">
    <source>
        <dbReference type="EMBL" id="GGF90426.1"/>
    </source>
</evidence>
<feature type="transmembrane region" description="Helical" evidence="11">
    <location>
        <begin position="341"/>
        <end position="359"/>
    </location>
</feature>
<keyword evidence="7 11" id="KW-1133">Transmembrane helix</keyword>
<protein>
    <submittedName>
        <fullName evidence="13">Potassium transporter TrkA</fullName>
    </submittedName>
</protein>
<name>A0A917CJ90_9GAMM</name>
<evidence type="ECO:0000256" key="4">
    <source>
        <dbReference type="ARBA" id="ARBA00022538"/>
    </source>
</evidence>